<evidence type="ECO:0000313" key="2">
    <source>
        <dbReference type="EMBL" id="OOS25141.1"/>
    </source>
</evidence>
<reference evidence="2 3" key="1">
    <citation type="submission" date="2017-02" db="EMBL/GenBank/DDBJ databases">
        <title>Draft genome sequence of Moraxella pluranimalium CCUG 54913T type strain.</title>
        <authorList>
            <person name="Salva-Serra F."/>
            <person name="Engstrom-Jakobsson H."/>
            <person name="Thorell K."/>
            <person name="Jaen-Luchoro D."/>
            <person name="Gonzales-Siles L."/>
            <person name="Karlsson R."/>
            <person name="Yazdan S."/>
            <person name="Boulund F."/>
            <person name="Johnning A."/>
            <person name="Engstrand L."/>
            <person name="Kristiansson E."/>
            <person name="Moore E."/>
        </authorList>
    </citation>
    <scope>NUCLEOTIDE SEQUENCE [LARGE SCALE GENOMIC DNA]</scope>
    <source>
        <strain evidence="2 3">CCUG 54913</strain>
    </source>
</reference>
<evidence type="ECO:0000313" key="3">
    <source>
        <dbReference type="Proteomes" id="UP000189800"/>
    </source>
</evidence>
<protein>
    <submittedName>
        <fullName evidence="2">Uncharacterized protein</fullName>
    </submittedName>
</protein>
<sequence length="67" mass="7230">MQHTSDNTNLNANLNTKQIANKLLVAILCVVSFGAGYYAHQSRQINACEAKGQVAHIEGSVVECVDK</sequence>
<dbReference type="AlphaFoldDB" id="A0A1T0CSJ9"/>
<organism evidence="2 3">
    <name type="scientific">Moraxella pluranimalium</name>
    <dbReference type="NCBI Taxonomy" id="470453"/>
    <lineage>
        <taxon>Bacteria</taxon>
        <taxon>Pseudomonadati</taxon>
        <taxon>Pseudomonadota</taxon>
        <taxon>Gammaproteobacteria</taxon>
        <taxon>Moraxellales</taxon>
        <taxon>Moraxellaceae</taxon>
        <taxon>Moraxella</taxon>
    </lineage>
</organism>
<gene>
    <name evidence="2" type="ORF">B0680_03325</name>
</gene>
<name>A0A1T0CSJ9_9GAMM</name>
<feature type="transmembrane region" description="Helical" evidence="1">
    <location>
        <begin position="20"/>
        <end position="39"/>
    </location>
</feature>
<keyword evidence="3" id="KW-1185">Reference proteome</keyword>
<keyword evidence="1" id="KW-0812">Transmembrane</keyword>
<keyword evidence="1" id="KW-1133">Transmembrane helix</keyword>
<comment type="caution">
    <text evidence="2">The sequence shown here is derived from an EMBL/GenBank/DDBJ whole genome shotgun (WGS) entry which is preliminary data.</text>
</comment>
<keyword evidence="1" id="KW-0472">Membrane</keyword>
<dbReference type="EMBL" id="MUYU01000007">
    <property type="protein sequence ID" value="OOS25141.1"/>
    <property type="molecule type" value="Genomic_DNA"/>
</dbReference>
<evidence type="ECO:0000256" key="1">
    <source>
        <dbReference type="SAM" id="Phobius"/>
    </source>
</evidence>
<dbReference type="RefSeq" id="WP_078253628.1">
    <property type="nucleotide sequence ID" value="NZ_MUYU01000007.1"/>
</dbReference>
<dbReference type="Proteomes" id="UP000189800">
    <property type="component" value="Unassembled WGS sequence"/>
</dbReference>
<accession>A0A1T0CSJ9</accession>
<proteinExistence type="predicted"/>
<dbReference type="OrthoDB" id="6648846at2"/>